<reference evidence="1 2" key="1">
    <citation type="submission" date="2018-03" db="EMBL/GenBank/DDBJ databases">
        <title>Genomic Encyclopedia of Type Strains, Phase III (KMG-III): the genomes of soil and plant-associated and newly described type strains.</title>
        <authorList>
            <person name="Whitman W."/>
        </authorList>
    </citation>
    <scope>NUCLEOTIDE SEQUENCE [LARGE SCALE GENOMIC DNA]</scope>
    <source>
        <strain evidence="1 2">CGMCC 4.7125</strain>
    </source>
</reference>
<dbReference type="InterPro" id="IPR023850">
    <property type="entry name" value="MftB"/>
</dbReference>
<evidence type="ECO:0000313" key="2">
    <source>
        <dbReference type="Proteomes" id="UP000238362"/>
    </source>
</evidence>
<keyword evidence="2" id="KW-1185">Reference proteome</keyword>
<dbReference type="AlphaFoldDB" id="A0A2T0M2D7"/>
<gene>
    <name evidence="1" type="ORF">B0I33_10166</name>
</gene>
<proteinExistence type="predicted"/>
<dbReference type="EMBL" id="PVNH01000001">
    <property type="protein sequence ID" value="PRX50915.1"/>
    <property type="molecule type" value="Genomic_DNA"/>
</dbReference>
<sequence>MSTEPFDAARPYRLSPTVAVRPEPFGALVYDFTTRRLSFLKTRTLVEVVRGLEEQPDAHAALASADVPEAERGRYLDALAGLHAAGTIVAR</sequence>
<dbReference type="OrthoDB" id="3784885at2"/>
<evidence type="ECO:0000313" key="1">
    <source>
        <dbReference type="EMBL" id="PRX50915.1"/>
    </source>
</evidence>
<dbReference type="NCBIfam" id="TIGR03967">
    <property type="entry name" value="mycofact_MftB"/>
    <property type="match status" value="1"/>
</dbReference>
<accession>A0A2T0M2D7</accession>
<dbReference type="RefSeq" id="WP_106176460.1">
    <property type="nucleotide sequence ID" value="NZ_PVNH01000001.1"/>
</dbReference>
<organism evidence="1 2">
    <name type="scientific">Prauserella shujinwangii</name>
    <dbReference type="NCBI Taxonomy" id="1453103"/>
    <lineage>
        <taxon>Bacteria</taxon>
        <taxon>Bacillati</taxon>
        <taxon>Actinomycetota</taxon>
        <taxon>Actinomycetes</taxon>
        <taxon>Pseudonocardiales</taxon>
        <taxon>Pseudonocardiaceae</taxon>
        <taxon>Prauserella</taxon>
    </lineage>
</organism>
<dbReference type="Pfam" id="PF26520">
    <property type="entry name" value="MftB_chaperone"/>
    <property type="match status" value="1"/>
</dbReference>
<comment type="caution">
    <text evidence="1">The sequence shown here is derived from an EMBL/GenBank/DDBJ whole genome shotgun (WGS) entry which is preliminary data.</text>
</comment>
<dbReference type="Proteomes" id="UP000238362">
    <property type="component" value="Unassembled WGS sequence"/>
</dbReference>
<protein>
    <submittedName>
        <fullName evidence="1">Putative mycofactocin binding protein MftB</fullName>
    </submittedName>
</protein>
<name>A0A2T0M2D7_9PSEU</name>